<sequence>MSLPNVSEGMAVASFQNGLNRDGSRATKKLLSRLMKYPPTTWEEIHNAYCAEVRADEDDLNGPTRRLTTIHPKIRRDRRNEGRREQVPRLNRERHQPYVRSSHPPPPRHADALQRHVAPYETTEVCLLYYLHITFVCPLQKQCTHQKSWATRYNGQQR</sequence>
<feature type="compositionally biased region" description="Basic and acidic residues" evidence="1">
    <location>
        <begin position="78"/>
        <end position="96"/>
    </location>
</feature>
<gene>
    <name evidence="2" type="ORF">FGO68_gene12118</name>
</gene>
<dbReference type="EMBL" id="RRYP01039763">
    <property type="protein sequence ID" value="TNV67667.1"/>
    <property type="molecule type" value="Genomic_DNA"/>
</dbReference>
<comment type="caution">
    <text evidence="2">The sequence shown here is derived from an EMBL/GenBank/DDBJ whole genome shotgun (WGS) entry which is preliminary data.</text>
</comment>
<name>A0A8J8N8R0_HALGN</name>
<dbReference type="Proteomes" id="UP000785679">
    <property type="component" value="Unassembled WGS sequence"/>
</dbReference>
<keyword evidence="3" id="KW-1185">Reference proteome</keyword>
<dbReference type="AlphaFoldDB" id="A0A8J8N8R0"/>
<accession>A0A8J8N8R0</accession>
<reference evidence="2" key="1">
    <citation type="submission" date="2019-06" db="EMBL/GenBank/DDBJ databases">
        <authorList>
            <person name="Zheng W."/>
        </authorList>
    </citation>
    <scope>NUCLEOTIDE SEQUENCE</scope>
    <source>
        <strain evidence="2">QDHG01</strain>
    </source>
</reference>
<protein>
    <submittedName>
        <fullName evidence="2">Uncharacterized protein</fullName>
    </submittedName>
</protein>
<proteinExistence type="predicted"/>
<evidence type="ECO:0000313" key="2">
    <source>
        <dbReference type="EMBL" id="TNV67667.1"/>
    </source>
</evidence>
<feature type="region of interest" description="Disordered" evidence="1">
    <location>
        <begin position="70"/>
        <end position="111"/>
    </location>
</feature>
<evidence type="ECO:0000313" key="3">
    <source>
        <dbReference type="Proteomes" id="UP000785679"/>
    </source>
</evidence>
<organism evidence="2 3">
    <name type="scientific">Halteria grandinella</name>
    <dbReference type="NCBI Taxonomy" id="5974"/>
    <lineage>
        <taxon>Eukaryota</taxon>
        <taxon>Sar</taxon>
        <taxon>Alveolata</taxon>
        <taxon>Ciliophora</taxon>
        <taxon>Intramacronucleata</taxon>
        <taxon>Spirotrichea</taxon>
        <taxon>Stichotrichia</taxon>
        <taxon>Sporadotrichida</taxon>
        <taxon>Halteriidae</taxon>
        <taxon>Halteria</taxon>
    </lineage>
</organism>
<evidence type="ECO:0000256" key="1">
    <source>
        <dbReference type="SAM" id="MobiDB-lite"/>
    </source>
</evidence>
<dbReference type="OrthoDB" id="1748993at2759"/>